<reference evidence="1" key="1">
    <citation type="submission" date="2021-06" db="EMBL/GenBank/DDBJ databases">
        <authorList>
            <person name="Rolland C."/>
        </authorList>
    </citation>
    <scope>NUCLEOTIDE SEQUENCE</scope>
    <source>
        <strain evidence="1">347.936635</strain>
    </source>
</reference>
<name>A0A8F8KNM4_9VIRU</name>
<dbReference type="EMBL" id="MZ420154">
    <property type="protein sequence ID" value="QYA18461.1"/>
    <property type="molecule type" value="Genomic_DNA"/>
</dbReference>
<organism evidence="1">
    <name type="scientific">Clandestinovirus</name>
    <dbReference type="NCBI Taxonomy" id="2831644"/>
    <lineage>
        <taxon>Viruses</taxon>
    </lineage>
</organism>
<sequence length="205" mass="23160">MATRCINFSLNSAVQRYKTLDGLKFKRQIMEDLKNAIFVLPHGPEMDEAIQNVKTLFFNVWRSPNYERSREYSLIQMNMIVDSIGRAVSPTCNNAECSSCDTKDALPLNVGKKLCPTLNEILTASIQELSKNIMESSVTPIVLEMTMKITDYLTDDEKQEWGTVIQKVIDVLLEAGWEGVGFSRAPNKRDIAARLQAIVCEHLVQ</sequence>
<protein>
    <submittedName>
        <fullName evidence="1">Uncharacterized protein</fullName>
    </submittedName>
</protein>
<proteinExistence type="predicted"/>
<accession>A0A8F8KNM4</accession>
<evidence type="ECO:0000313" key="1">
    <source>
        <dbReference type="EMBL" id="QYA18461.1"/>
    </source>
</evidence>
<gene>
    <name evidence="1" type="ORF">KOM_12_192</name>
</gene>